<gene>
    <name evidence="1" type="ORF">J2W55_004864</name>
</gene>
<sequence>MITHFKATFAEELFYREPKENGFDNYTPLAPGIKNLFTFFTPVNRGLGFCHKLH</sequence>
<dbReference type="EMBL" id="JAVDUU010000005">
    <property type="protein sequence ID" value="MDR6944996.1"/>
    <property type="molecule type" value="Genomic_DNA"/>
</dbReference>
<proteinExistence type="predicted"/>
<reference evidence="1 2" key="1">
    <citation type="submission" date="2023-07" db="EMBL/GenBank/DDBJ databases">
        <title>Sorghum-associated microbial communities from plants grown in Nebraska, USA.</title>
        <authorList>
            <person name="Schachtman D."/>
        </authorList>
    </citation>
    <scope>NUCLEOTIDE SEQUENCE [LARGE SCALE GENOMIC DNA]</scope>
    <source>
        <strain evidence="1 2">3262</strain>
    </source>
</reference>
<dbReference type="RefSeq" id="WP_310102192.1">
    <property type="nucleotide sequence ID" value="NZ_JAVDUU010000005.1"/>
</dbReference>
<organism evidence="1 2">
    <name type="scientific">Mucilaginibacter pocheonensis</name>
    <dbReference type="NCBI Taxonomy" id="398050"/>
    <lineage>
        <taxon>Bacteria</taxon>
        <taxon>Pseudomonadati</taxon>
        <taxon>Bacteroidota</taxon>
        <taxon>Sphingobacteriia</taxon>
        <taxon>Sphingobacteriales</taxon>
        <taxon>Sphingobacteriaceae</taxon>
        <taxon>Mucilaginibacter</taxon>
    </lineage>
</organism>
<protein>
    <submittedName>
        <fullName evidence="1">Uncharacterized protein</fullName>
    </submittedName>
</protein>
<dbReference type="Proteomes" id="UP001247620">
    <property type="component" value="Unassembled WGS sequence"/>
</dbReference>
<name>A0ABU1TIC4_9SPHI</name>
<evidence type="ECO:0000313" key="1">
    <source>
        <dbReference type="EMBL" id="MDR6944996.1"/>
    </source>
</evidence>
<comment type="caution">
    <text evidence="1">The sequence shown here is derived from an EMBL/GenBank/DDBJ whole genome shotgun (WGS) entry which is preliminary data.</text>
</comment>
<keyword evidence="2" id="KW-1185">Reference proteome</keyword>
<accession>A0ABU1TIC4</accession>
<evidence type="ECO:0000313" key="2">
    <source>
        <dbReference type="Proteomes" id="UP001247620"/>
    </source>
</evidence>